<dbReference type="EMBL" id="AGNL01012138">
    <property type="protein sequence ID" value="EJK68059.1"/>
    <property type="molecule type" value="Genomic_DNA"/>
</dbReference>
<dbReference type="AlphaFoldDB" id="K0SSW6"/>
<evidence type="ECO:0000313" key="1">
    <source>
        <dbReference type="EMBL" id="EJK68059.1"/>
    </source>
</evidence>
<sequence length="230" mass="25338">MSKTFDGLVDKYSKLGGVTVNIDTADVGVLYKLEKEHGVSGMFCLICVIMKSLPGDFEPTTIRKKLLAHFLESGLQAMLAGRLRSGTSPHELISMSNLPNLKNMHEHCVDNHDILFASTSIRDEHRDFIGESPIQPTSLSSWMTGTTNDHQCTFCEKDAFDCFPTFTVGVTCCSILGMNTSHNVFKDMVQFPPPGSDPYNVGAYSDDHLQGGFTNIFVPEFEVFLTQGGL</sequence>
<name>K0SSW6_THAOC</name>
<comment type="caution">
    <text evidence="1">The sequence shown here is derived from an EMBL/GenBank/DDBJ whole genome shotgun (WGS) entry which is preliminary data.</text>
</comment>
<feature type="non-terminal residue" evidence="1">
    <location>
        <position position="230"/>
    </location>
</feature>
<gene>
    <name evidence="1" type="ORF">THAOC_10804</name>
</gene>
<accession>K0SSW6</accession>
<keyword evidence="2" id="KW-1185">Reference proteome</keyword>
<dbReference type="Proteomes" id="UP000266841">
    <property type="component" value="Unassembled WGS sequence"/>
</dbReference>
<organism evidence="1 2">
    <name type="scientific">Thalassiosira oceanica</name>
    <name type="common">Marine diatom</name>
    <dbReference type="NCBI Taxonomy" id="159749"/>
    <lineage>
        <taxon>Eukaryota</taxon>
        <taxon>Sar</taxon>
        <taxon>Stramenopiles</taxon>
        <taxon>Ochrophyta</taxon>
        <taxon>Bacillariophyta</taxon>
        <taxon>Coscinodiscophyceae</taxon>
        <taxon>Thalassiosirophycidae</taxon>
        <taxon>Thalassiosirales</taxon>
        <taxon>Thalassiosiraceae</taxon>
        <taxon>Thalassiosira</taxon>
    </lineage>
</organism>
<reference evidence="1 2" key="1">
    <citation type="journal article" date="2012" name="Genome Biol.">
        <title>Genome and low-iron response of an oceanic diatom adapted to chronic iron limitation.</title>
        <authorList>
            <person name="Lommer M."/>
            <person name="Specht M."/>
            <person name="Roy A.S."/>
            <person name="Kraemer L."/>
            <person name="Andreson R."/>
            <person name="Gutowska M.A."/>
            <person name="Wolf J."/>
            <person name="Bergner S.V."/>
            <person name="Schilhabel M.B."/>
            <person name="Klostermeier U.C."/>
            <person name="Beiko R.G."/>
            <person name="Rosenstiel P."/>
            <person name="Hippler M."/>
            <person name="Laroche J."/>
        </authorList>
    </citation>
    <scope>NUCLEOTIDE SEQUENCE [LARGE SCALE GENOMIC DNA]</scope>
    <source>
        <strain evidence="1 2">CCMP1005</strain>
    </source>
</reference>
<proteinExistence type="predicted"/>
<evidence type="ECO:0000313" key="2">
    <source>
        <dbReference type="Proteomes" id="UP000266841"/>
    </source>
</evidence>
<protein>
    <submittedName>
        <fullName evidence="1">Uncharacterized protein</fullName>
    </submittedName>
</protein>